<dbReference type="InterPro" id="IPR016883">
    <property type="entry name" value="UCP028431"/>
</dbReference>
<dbReference type="EMBL" id="SDPT01000002">
    <property type="protein sequence ID" value="RXZ32190.1"/>
    <property type="molecule type" value="Genomic_DNA"/>
</dbReference>
<evidence type="ECO:0000313" key="3">
    <source>
        <dbReference type="Proteomes" id="UP000292347"/>
    </source>
</evidence>
<dbReference type="OrthoDB" id="5937621at2"/>
<dbReference type="InterPro" id="IPR019282">
    <property type="entry name" value="Glycoamylase-like_cons_dom"/>
</dbReference>
<keyword evidence="3" id="KW-1185">Reference proteome</keyword>
<dbReference type="PIRSF" id="PIRSF028431">
    <property type="entry name" value="UCP028431"/>
    <property type="match status" value="1"/>
</dbReference>
<name>A0A4Q2IUJ5_9SPHN</name>
<feature type="domain" description="Glycoamylase-like" evidence="1">
    <location>
        <begin position="221"/>
        <end position="466"/>
    </location>
</feature>
<proteinExistence type="predicted"/>
<evidence type="ECO:0000313" key="2">
    <source>
        <dbReference type="EMBL" id="RXZ32190.1"/>
    </source>
</evidence>
<dbReference type="AlphaFoldDB" id="A0A4Q2IUJ5"/>
<dbReference type="RefSeq" id="WP_129342401.1">
    <property type="nucleotide sequence ID" value="NZ_JACIDD010000002.1"/>
</dbReference>
<comment type="caution">
    <text evidence="2">The sequence shown here is derived from an EMBL/GenBank/DDBJ whole genome shotgun (WGS) entry which is preliminary data.</text>
</comment>
<evidence type="ECO:0000259" key="1">
    <source>
        <dbReference type="Pfam" id="PF10091"/>
    </source>
</evidence>
<reference evidence="2 3" key="1">
    <citation type="submission" date="2019-01" db="EMBL/GenBank/DDBJ databases">
        <title>Sphingomonas mucosissima sp. nov. and Sphingomonas desiccabilis sp. nov., from biological soil crusts in the Colorado Plateau, USA.</title>
        <authorList>
            <person name="Zhu D."/>
        </authorList>
    </citation>
    <scope>NUCLEOTIDE SEQUENCE [LARGE SCALE GENOMIC DNA]</scope>
    <source>
        <strain evidence="2 3">CP1D</strain>
    </source>
</reference>
<accession>A0A4Q2IUJ5</accession>
<dbReference type="Gene3D" id="1.50.10.140">
    <property type="match status" value="1"/>
</dbReference>
<dbReference type="Pfam" id="PF10091">
    <property type="entry name" value="Glycoamylase"/>
    <property type="match status" value="1"/>
</dbReference>
<organism evidence="2 3">
    <name type="scientific">Sphingomonas desiccabilis</name>
    <dbReference type="NCBI Taxonomy" id="429134"/>
    <lineage>
        <taxon>Bacteria</taxon>
        <taxon>Pseudomonadati</taxon>
        <taxon>Pseudomonadota</taxon>
        <taxon>Alphaproteobacteria</taxon>
        <taxon>Sphingomonadales</taxon>
        <taxon>Sphingomonadaceae</taxon>
        <taxon>Sphingomonas</taxon>
    </lineage>
</organism>
<protein>
    <submittedName>
        <fullName evidence="2">Tat pathway signal protein</fullName>
    </submittedName>
</protein>
<gene>
    <name evidence="2" type="ORF">EO081_13545</name>
</gene>
<dbReference type="PROSITE" id="PS51257">
    <property type="entry name" value="PROKAR_LIPOPROTEIN"/>
    <property type="match status" value="1"/>
</dbReference>
<dbReference type="Proteomes" id="UP000292347">
    <property type="component" value="Unassembled WGS sequence"/>
</dbReference>
<sequence>MLDRRQLLLAGAGGAASLLTGCAQTERLLTAVRGPLPTPVPQDGVELPPLIAEIQQRTFRYFWETTSPRTGLAPDRWPTPSFASIAAVGFALTAYPIGVVHGWVTRAAARARTLATLEFFANAPQGPGETGFSGYKGFFYHFLGVTRGHRFARAELSTVDTALLLGGILFAQSWFDGDHPDEVRIRALADQIYAAVDWNWITPRAPFLSMGWHPENGFIPHDWDIYNEGMLLYVLALGSPTHALPEETWDAWSQQFEPSWTARFGGDPYLHFAPMFGHQYSQVWIDFRGIRDTYMTGKDLDYFENSRRATYAQRAYAADNPGGWTGYSADVWGLTACDGPGDFKVRLDGREREFFSYSARGPGDRDDGTLAPTAALGSIAFAPEIVVPAVEAMHARYGAAIYGKYGFLDAFNPTMTAANVSLKHGKVVPGAGWVDVDHLGIDQGPIVCMIENWRSGLVWKTMRKNPHIRRGLERAGFTGGWLAAAGNAGA</sequence>